<feature type="region of interest" description="Disordered" evidence="1">
    <location>
        <begin position="73"/>
        <end position="99"/>
    </location>
</feature>
<feature type="compositionally biased region" description="Basic and acidic residues" evidence="1">
    <location>
        <begin position="76"/>
        <end position="93"/>
    </location>
</feature>
<sequence>MYYQVVPFALKKGVKIPARALLGVTRNSSSVHDNDPVMCYRKRKAEEPVEEQVSDRPLLSTAQEGWNEFLATDSEVSVKADRDNRVSSDRPPGEDGYAYSQVPANLKRWKFPEKTSSGKEGLPK</sequence>
<accession>A0AA39UCA1</accession>
<name>A0AA39UCA1_9AGAR</name>
<evidence type="ECO:0000313" key="3">
    <source>
        <dbReference type="Proteomes" id="UP001175227"/>
    </source>
</evidence>
<evidence type="ECO:0000313" key="2">
    <source>
        <dbReference type="EMBL" id="KAK0473445.1"/>
    </source>
</evidence>
<gene>
    <name evidence="2" type="ORF">IW261DRAFT_1569861</name>
</gene>
<comment type="caution">
    <text evidence="2">The sequence shown here is derived from an EMBL/GenBank/DDBJ whole genome shotgun (WGS) entry which is preliminary data.</text>
</comment>
<organism evidence="2 3">
    <name type="scientific">Armillaria novae-zelandiae</name>
    <dbReference type="NCBI Taxonomy" id="153914"/>
    <lineage>
        <taxon>Eukaryota</taxon>
        <taxon>Fungi</taxon>
        <taxon>Dikarya</taxon>
        <taxon>Basidiomycota</taxon>
        <taxon>Agaricomycotina</taxon>
        <taxon>Agaricomycetes</taxon>
        <taxon>Agaricomycetidae</taxon>
        <taxon>Agaricales</taxon>
        <taxon>Marasmiineae</taxon>
        <taxon>Physalacriaceae</taxon>
        <taxon>Armillaria</taxon>
    </lineage>
</organism>
<evidence type="ECO:0000256" key="1">
    <source>
        <dbReference type="SAM" id="MobiDB-lite"/>
    </source>
</evidence>
<reference evidence="2" key="1">
    <citation type="submission" date="2023-06" db="EMBL/GenBank/DDBJ databases">
        <authorList>
            <consortium name="Lawrence Berkeley National Laboratory"/>
            <person name="Ahrendt S."/>
            <person name="Sahu N."/>
            <person name="Indic B."/>
            <person name="Wong-Bajracharya J."/>
            <person name="Merenyi Z."/>
            <person name="Ke H.-M."/>
            <person name="Monk M."/>
            <person name="Kocsube S."/>
            <person name="Drula E."/>
            <person name="Lipzen A."/>
            <person name="Balint B."/>
            <person name="Henrissat B."/>
            <person name="Andreopoulos B."/>
            <person name="Martin F.M."/>
            <person name="Harder C.B."/>
            <person name="Rigling D."/>
            <person name="Ford K.L."/>
            <person name="Foster G.D."/>
            <person name="Pangilinan J."/>
            <person name="Papanicolaou A."/>
            <person name="Barry K."/>
            <person name="LaButti K."/>
            <person name="Viragh M."/>
            <person name="Koriabine M."/>
            <person name="Yan M."/>
            <person name="Riley R."/>
            <person name="Champramary S."/>
            <person name="Plett K.L."/>
            <person name="Tsai I.J."/>
            <person name="Slot J."/>
            <person name="Sipos G."/>
            <person name="Plett J."/>
            <person name="Nagy L.G."/>
            <person name="Grigoriev I.V."/>
        </authorList>
    </citation>
    <scope>NUCLEOTIDE SEQUENCE</scope>
    <source>
        <strain evidence="2">ICMP 16352</strain>
    </source>
</reference>
<dbReference type="AlphaFoldDB" id="A0AA39UCA1"/>
<protein>
    <submittedName>
        <fullName evidence="2">Uncharacterized protein</fullName>
    </submittedName>
</protein>
<proteinExistence type="predicted"/>
<keyword evidence="3" id="KW-1185">Reference proteome</keyword>
<dbReference type="Proteomes" id="UP001175227">
    <property type="component" value="Unassembled WGS sequence"/>
</dbReference>
<dbReference type="EMBL" id="JAUEPR010000033">
    <property type="protein sequence ID" value="KAK0473445.1"/>
    <property type="molecule type" value="Genomic_DNA"/>
</dbReference>